<feature type="domain" description="KilA-N" evidence="1">
    <location>
        <begin position="2"/>
        <end position="107"/>
    </location>
</feature>
<evidence type="ECO:0000313" key="2">
    <source>
        <dbReference type="EMBL" id="SUC09934.1"/>
    </source>
</evidence>
<proteinExistence type="predicted"/>
<dbReference type="EMBL" id="UGTV01000015">
    <property type="protein sequence ID" value="SUC09934.1"/>
    <property type="molecule type" value="Genomic_DNA"/>
</dbReference>
<dbReference type="RefSeq" id="WP_218017980.1">
    <property type="nucleotide sequence ID" value="NZ_UGTV01000015.1"/>
</dbReference>
<dbReference type="SUPFAM" id="SSF54616">
    <property type="entry name" value="DNA-binding domain of Mlu1-box binding protein MBP1"/>
    <property type="match status" value="1"/>
</dbReference>
<reference evidence="2 3" key="1">
    <citation type="submission" date="2018-06" db="EMBL/GenBank/DDBJ databases">
        <authorList>
            <consortium name="Pathogen Informatics"/>
            <person name="Doyle S."/>
        </authorList>
    </citation>
    <scope>NUCLEOTIDE SEQUENCE [LARGE SCALE GENOMIC DNA]</scope>
    <source>
        <strain evidence="2 3">NCTC11621</strain>
    </source>
</reference>
<dbReference type="PANTHER" id="PTHR48135:SF1">
    <property type="entry name" value="KILA-N DOMAIN-CONTAINING PROTEIN"/>
    <property type="match status" value="1"/>
</dbReference>
<dbReference type="GO" id="GO:0003677">
    <property type="term" value="F:DNA binding"/>
    <property type="evidence" value="ECO:0007669"/>
    <property type="project" value="UniProtKB-KW"/>
</dbReference>
<dbReference type="Pfam" id="PF03374">
    <property type="entry name" value="ANT"/>
    <property type="match status" value="1"/>
</dbReference>
<dbReference type="PROSITE" id="PS51301">
    <property type="entry name" value="KILA_N"/>
    <property type="match status" value="1"/>
</dbReference>
<dbReference type="InterPro" id="IPR018004">
    <property type="entry name" value="KilA/APSES_HTH"/>
</dbReference>
<dbReference type="InterPro" id="IPR036887">
    <property type="entry name" value="HTH_APSES_sf"/>
</dbReference>
<dbReference type="InterPro" id="IPR005039">
    <property type="entry name" value="Ant_C"/>
</dbReference>
<protein>
    <submittedName>
        <fullName evidence="2">Putative DNA-binding protein (Roi)</fullName>
    </submittedName>
</protein>
<dbReference type="SMART" id="SM01252">
    <property type="entry name" value="KilA-N"/>
    <property type="match status" value="1"/>
</dbReference>
<gene>
    <name evidence="2" type="ORF">NCTC11621_00962</name>
</gene>
<name>A0A379EUV5_9PAST</name>
<sequence>MKIQKFFYNNISVSFNEQHYLNATEIAKHFNKLVKDYLKTTQTQDYLNALAQNLSVRNILLTANDLVIVKQGGIEQGTWLHPKLAVNFARWLSADFAVWCDLKIDALMKGEDTPQSVDPMQMLNDPRTLRGLLDNYTEKVLVLEHKVEEMKPTVAAFDRIATKAEGSMCITDSAKHLGIKPKFLFDFLSSQKWIYKRAGNSNWIAYQDKLQQLLLEHKIHVAMRDDGTEKVCERVLITAKGLTKLAKIFELQQAA</sequence>
<keyword evidence="2" id="KW-0238">DNA-binding</keyword>
<dbReference type="Pfam" id="PF04383">
    <property type="entry name" value="KilA-N"/>
    <property type="match status" value="1"/>
</dbReference>
<accession>A0A379EUV5</accession>
<organism evidence="2 3">
    <name type="scientific">Pasteurella canis</name>
    <dbReference type="NCBI Taxonomy" id="753"/>
    <lineage>
        <taxon>Bacteria</taxon>
        <taxon>Pseudomonadati</taxon>
        <taxon>Pseudomonadota</taxon>
        <taxon>Gammaproteobacteria</taxon>
        <taxon>Pasteurellales</taxon>
        <taxon>Pasteurellaceae</taxon>
        <taxon>Pasteurella</taxon>
    </lineage>
</organism>
<dbReference type="AlphaFoldDB" id="A0A379EUV5"/>
<dbReference type="Proteomes" id="UP000254704">
    <property type="component" value="Unassembled WGS sequence"/>
</dbReference>
<evidence type="ECO:0000259" key="1">
    <source>
        <dbReference type="PROSITE" id="PS51301"/>
    </source>
</evidence>
<dbReference type="PANTHER" id="PTHR48135">
    <property type="match status" value="1"/>
</dbReference>
<dbReference type="InterPro" id="IPR017880">
    <property type="entry name" value="KilA_N"/>
</dbReference>
<evidence type="ECO:0000313" key="3">
    <source>
        <dbReference type="Proteomes" id="UP000254704"/>
    </source>
</evidence>